<comment type="caution">
    <text evidence="1">The sequence shown here is derived from an EMBL/GenBank/DDBJ whole genome shotgun (WGS) entry which is preliminary data.</text>
</comment>
<name>A0A838CQD5_9BACI</name>
<reference evidence="1 2" key="1">
    <citation type="journal article" date="2004" name="Extremophiles">
        <title>Halobacillus locisalis sp. nov., a halophilic bacterium isolated from a marine solar saltern of the Yellow Sea in Korea.</title>
        <authorList>
            <person name="Yoon J.H."/>
            <person name="Kang K.H."/>
            <person name="Oh T.K."/>
            <person name="Park Y.H."/>
        </authorList>
    </citation>
    <scope>NUCLEOTIDE SEQUENCE [LARGE SCALE GENOMIC DNA]</scope>
    <source>
        <strain evidence="1 2">KCTC 3788</strain>
    </source>
</reference>
<dbReference type="InterPro" id="IPR038765">
    <property type="entry name" value="Papain-like_cys_pep_sf"/>
</dbReference>
<evidence type="ECO:0000313" key="2">
    <source>
        <dbReference type="Proteomes" id="UP000571017"/>
    </source>
</evidence>
<dbReference type="Gene3D" id="3.90.1720.10">
    <property type="entry name" value="endopeptidase domain like (from Nostoc punctiforme)"/>
    <property type="match status" value="1"/>
</dbReference>
<accession>A0A838CQD5</accession>
<gene>
    <name evidence="1" type="ORF">H0266_03580</name>
</gene>
<dbReference type="EMBL" id="JACEFG010000001">
    <property type="protein sequence ID" value="MBA2173975.1"/>
    <property type="molecule type" value="Genomic_DNA"/>
</dbReference>
<protein>
    <recommendedName>
        <fullName evidence="3">Permuted papain-like amidase enzyme, YaeF/YiiX, C92 family</fullName>
    </recommendedName>
</protein>
<proteinExistence type="predicted"/>
<dbReference type="AlphaFoldDB" id="A0A838CQD5"/>
<keyword evidence="2" id="KW-1185">Reference proteome</keyword>
<dbReference type="InterPro" id="IPR024453">
    <property type="entry name" value="Peptidase_C92"/>
</dbReference>
<evidence type="ECO:0000313" key="1">
    <source>
        <dbReference type="EMBL" id="MBA2173975.1"/>
    </source>
</evidence>
<dbReference type="SUPFAM" id="SSF54001">
    <property type="entry name" value="Cysteine proteinases"/>
    <property type="match status" value="1"/>
</dbReference>
<dbReference type="Proteomes" id="UP000571017">
    <property type="component" value="Unassembled WGS sequence"/>
</dbReference>
<evidence type="ECO:0008006" key="3">
    <source>
        <dbReference type="Google" id="ProtNLM"/>
    </source>
</evidence>
<organism evidence="1 2">
    <name type="scientific">Halobacillus locisalis</name>
    <dbReference type="NCBI Taxonomy" id="220753"/>
    <lineage>
        <taxon>Bacteria</taxon>
        <taxon>Bacillati</taxon>
        <taxon>Bacillota</taxon>
        <taxon>Bacilli</taxon>
        <taxon>Bacillales</taxon>
        <taxon>Bacillaceae</taxon>
        <taxon>Halobacillus</taxon>
    </lineage>
</organism>
<dbReference type="Pfam" id="PF05708">
    <property type="entry name" value="Peptidase_C92"/>
    <property type="match status" value="1"/>
</dbReference>
<dbReference type="RefSeq" id="WP_181470997.1">
    <property type="nucleotide sequence ID" value="NZ_JACEFG010000001.1"/>
</dbReference>
<sequence length="172" mass="19457">MKKAIFFLLAICATWLSLPPKKAYAPARARTQLLPGDLLFSPIGRQESRYVGHVGIVSKDGYVVHSVPSGLMKDPVDHYYRKFRVVSVYRADESDAGQQASAYVESLFRRFPNALYKVNTPLGTDDAVQYCTKIVWQSYYYGAGINLGRLPSKMRAVHPSLLKRKRQLKKKS</sequence>